<keyword evidence="5" id="KW-1185">Reference proteome</keyword>
<evidence type="ECO:0000313" key="5">
    <source>
        <dbReference type="Proteomes" id="UP000803884"/>
    </source>
</evidence>
<dbReference type="CDD" id="cd00067">
    <property type="entry name" value="GAL4"/>
    <property type="match status" value="1"/>
</dbReference>
<dbReference type="GeneID" id="96002735"/>
<feature type="region of interest" description="Disordered" evidence="2">
    <location>
        <begin position="208"/>
        <end position="373"/>
    </location>
</feature>
<feature type="region of interest" description="Disordered" evidence="2">
    <location>
        <begin position="106"/>
        <end position="125"/>
    </location>
</feature>
<dbReference type="Proteomes" id="UP000803884">
    <property type="component" value="Unassembled WGS sequence"/>
</dbReference>
<proteinExistence type="predicted"/>
<feature type="region of interest" description="Disordered" evidence="2">
    <location>
        <begin position="1"/>
        <end position="100"/>
    </location>
</feature>
<organism evidence="4 5">
    <name type="scientific">Cladosporium halotolerans</name>
    <dbReference type="NCBI Taxonomy" id="1052096"/>
    <lineage>
        <taxon>Eukaryota</taxon>
        <taxon>Fungi</taxon>
        <taxon>Dikarya</taxon>
        <taxon>Ascomycota</taxon>
        <taxon>Pezizomycotina</taxon>
        <taxon>Dothideomycetes</taxon>
        <taxon>Dothideomycetidae</taxon>
        <taxon>Cladosporiales</taxon>
        <taxon>Cladosporiaceae</taxon>
        <taxon>Cladosporium</taxon>
    </lineage>
</organism>
<evidence type="ECO:0000313" key="4">
    <source>
        <dbReference type="EMBL" id="KAL1589891.1"/>
    </source>
</evidence>
<dbReference type="RefSeq" id="XP_069232996.1">
    <property type="nucleotide sequence ID" value="XM_069369897.1"/>
</dbReference>
<evidence type="ECO:0000256" key="2">
    <source>
        <dbReference type="SAM" id="MobiDB-lite"/>
    </source>
</evidence>
<dbReference type="Pfam" id="PF00172">
    <property type="entry name" value="Zn_clus"/>
    <property type="match status" value="1"/>
</dbReference>
<feature type="compositionally biased region" description="Pro residues" evidence="2">
    <location>
        <begin position="53"/>
        <end position="62"/>
    </location>
</feature>
<dbReference type="Gene3D" id="4.10.240.10">
    <property type="entry name" value="Zn(2)-C6 fungal-type DNA-binding domain"/>
    <property type="match status" value="1"/>
</dbReference>
<feature type="compositionally biased region" description="Low complexity" evidence="2">
    <location>
        <begin position="223"/>
        <end position="249"/>
    </location>
</feature>
<accession>A0AB34L045</accession>
<feature type="compositionally biased region" description="Pro residues" evidence="2">
    <location>
        <begin position="265"/>
        <end position="274"/>
    </location>
</feature>
<gene>
    <name evidence="4" type="ORF">WHR41_01291</name>
</gene>
<name>A0AB34L045_9PEZI</name>
<sequence length="373" mass="40817">MSNMNYQQPAATPQWNPNPPAQPQQQTPTSQAPPPAPPNQQPPPQQQPQQQPQQPPQQPWSPQPQNGQYAPRPNQPVIMGAIDPQLAQLASDDANADATKQIPSLSQAVPPQPQHPPVMQDPYRSLPPPAQMYPGYGPPMGYAAPAQPAPRQRTAIACRYCRRRKIRCSGFDQSEDGRCTNCQRFSQECVFTPVSAQTQAFVPAHTVWRGQQPPPNAQLYGAYGQPLPHNQQQQQQGRDGYPPGQQQPGQYPPPPPGYQQQPGQPVYPQPPQQGTPPQMQGGEAGRKRPTDEPHTPTLPPPNPGVQASLPRDGQYAYPDPSVLTPSVGKEDGDMSVISDGMPRIRERNGEMKDAQTQTDDDLLTAMPPKEPVS</sequence>
<evidence type="ECO:0000259" key="3">
    <source>
        <dbReference type="PROSITE" id="PS50048"/>
    </source>
</evidence>
<dbReference type="SUPFAM" id="SSF57701">
    <property type="entry name" value="Zn2/Cys6 DNA-binding domain"/>
    <property type="match status" value="1"/>
</dbReference>
<dbReference type="PROSITE" id="PS50048">
    <property type="entry name" value="ZN2_CY6_FUNGAL_2"/>
    <property type="match status" value="1"/>
</dbReference>
<feature type="compositionally biased region" description="Basic and acidic residues" evidence="2">
    <location>
        <begin position="342"/>
        <end position="353"/>
    </location>
</feature>
<keyword evidence="1" id="KW-0539">Nucleus</keyword>
<dbReference type="GO" id="GO:0000981">
    <property type="term" value="F:DNA-binding transcription factor activity, RNA polymerase II-specific"/>
    <property type="evidence" value="ECO:0007669"/>
    <property type="project" value="InterPro"/>
</dbReference>
<comment type="caution">
    <text evidence="4">The sequence shown here is derived from an EMBL/GenBank/DDBJ whole genome shotgun (WGS) entry which is preliminary data.</text>
</comment>
<dbReference type="InterPro" id="IPR001138">
    <property type="entry name" value="Zn2Cys6_DnaBD"/>
</dbReference>
<feature type="domain" description="Zn(2)-C6 fungal-type" evidence="3">
    <location>
        <begin position="157"/>
        <end position="191"/>
    </location>
</feature>
<evidence type="ECO:0000256" key="1">
    <source>
        <dbReference type="ARBA" id="ARBA00023242"/>
    </source>
</evidence>
<feature type="compositionally biased region" description="Basic and acidic residues" evidence="2">
    <location>
        <begin position="284"/>
        <end position="294"/>
    </location>
</feature>
<dbReference type="GO" id="GO:0008270">
    <property type="term" value="F:zinc ion binding"/>
    <property type="evidence" value="ECO:0007669"/>
    <property type="project" value="InterPro"/>
</dbReference>
<dbReference type="PROSITE" id="PS00463">
    <property type="entry name" value="ZN2_CY6_FUNGAL_1"/>
    <property type="match status" value="1"/>
</dbReference>
<dbReference type="SMART" id="SM00066">
    <property type="entry name" value="GAL4"/>
    <property type="match status" value="1"/>
</dbReference>
<protein>
    <recommendedName>
        <fullName evidence="3">Zn(2)-C6 fungal-type domain-containing protein</fullName>
    </recommendedName>
</protein>
<dbReference type="InterPro" id="IPR036864">
    <property type="entry name" value="Zn2-C6_fun-type_DNA-bd_sf"/>
</dbReference>
<dbReference type="EMBL" id="JAAQHG020000003">
    <property type="protein sequence ID" value="KAL1589891.1"/>
    <property type="molecule type" value="Genomic_DNA"/>
</dbReference>
<reference evidence="4 5" key="1">
    <citation type="journal article" date="2020" name="Microbiol. Resour. Announc.">
        <title>Draft Genome Sequence of a Cladosporium Species Isolated from the Mesophotic Ascidian Didemnum maculosum.</title>
        <authorList>
            <person name="Gioti A."/>
            <person name="Siaperas R."/>
            <person name="Nikolaivits E."/>
            <person name="Le Goff G."/>
            <person name="Ouazzani J."/>
            <person name="Kotoulas G."/>
            <person name="Topakas E."/>
        </authorList>
    </citation>
    <scope>NUCLEOTIDE SEQUENCE [LARGE SCALE GENOMIC DNA]</scope>
    <source>
        <strain evidence="4 5">TM138-S3</strain>
    </source>
</reference>
<dbReference type="AlphaFoldDB" id="A0AB34L045"/>
<feature type="compositionally biased region" description="Pro residues" evidence="2">
    <location>
        <begin position="31"/>
        <end position="46"/>
    </location>
</feature>